<dbReference type="OrthoDB" id="8724542at2"/>
<name>A0A1I2GCC2_9BURK</name>
<evidence type="ECO:0000313" key="3">
    <source>
        <dbReference type="Proteomes" id="UP000199119"/>
    </source>
</evidence>
<gene>
    <name evidence="2" type="ORF">SAMN04489711_11430</name>
</gene>
<feature type="chain" id="PRO_5011464138" evidence="1">
    <location>
        <begin position="18"/>
        <end position="110"/>
    </location>
</feature>
<dbReference type="Gene3D" id="3.30.10.10">
    <property type="entry name" value="Trypsin Inhibitor V, subunit A"/>
    <property type="match status" value="1"/>
</dbReference>
<feature type="signal peptide" evidence="1">
    <location>
        <begin position="1"/>
        <end position="17"/>
    </location>
</feature>
<evidence type="ECO:0000313" key="2">
    <source>
        <dbReference type="EMBL" id="SFF14396.1"/>
    </source>
</evidence>
<reference evidence="3" key="1">
    <citation type="submission" date="2016-10" db="EMBL/GenBank/DDBJ databases">
        <authorList>
            <person name="Varghese N."/>
            <person name="Submissions S."/>
        </authorList>
    </citation>
    <scope>NUCLEOTIDE SEQUENCE [LARGE SCALE GENOMIC DNA]</scope>
    <source>
        <strain evidence="3">DSM 27981</strain>
    </source>
</reference>
<keyword evidence="3" id="KW-1185">Reference proteome</keyword>
<accession>A0A1I2GCC2</accession>
<dbReference type="InterPro" id="IPR021719">
    <property type="entry name" value="Prot_inh_I78"/>
</dbReference>
<dbReference type="Pfam" id="PF11720">
    <property type="entry name" value="Inhibitor_I78"/>
    <property type="match status" value="1"/>
</dbReference>
<dbReference type="PROSITE" id="PS51257">
    <property type="entry name" value="PROKAR_LIPOPROTEIN"/>
    <property type="match status" value="1"/>
</dbReference>
<dbReference type="PANTHER" id="PTHR39600">
    <property type="entry name" value="PEPTIDASE INHIBITOR I78 FAMILY PROTEIN"/>
    <property type="match status" value="1"/>
</dbReference>
<dbReference type="STRING" id="1177982.SAMN04489711_11430"/>
<organism evidence="2 3">
    <name type="scientific">Paracidovorax wautersii</name>
    <dbReference type="NCBI Taxonomy" id="1177982"/>
    <lineage>
        <taxon>Bacteria</taxon>
        <taxon>Pseudomonadati</taxon>
        <taxon>Pseudomonadota</taxon>
        <taxon>Betaproteobacteria</taxon>
        <taxon>Burkholderiales</taxon>
        <taxon>Comamonadaceae</taxon>
        <taxon>Paracidovorax</taxon>
    </lineage>
</organism>
<dbReference type="RefSeq" id="WP_092940739.1">
    <property type="nucleotide sequence ID" value="NZ_FONX01000014.1"/>
</dbReference>
<protein>
    <submittedName>
        <fullName evidence="2">Peptidase inhibitor I78 family protein</fullName>
    </submittedName>
</protein>
<evidence type="ECO:0000256" key="1">
    <source>
        <dbReference type="SAM" id="SignalP"/>
    </source>
</evidence>
<dbReference type="PANTHER" id="PTHR39600:SF1">
    <property type="entry name" value="PEPTIDASE INHIBITOR I78 FAMILY PROTEIN"/>
    <property type="match status" value="1"/>
</dbReference>
<proteinExistence type="predicted"/>
<dbReference type="Proteomes" id="UP000199119">
    <property type="component" value="Unassembled WGS sequence"/>
</dbReference>
<sequence>MRNAASTALTLATLALAAGCTSTSPFGSGNTSPVPGSATPPVGGVCNAQPAQGFVGQMSTAKVVEAARVSSGANMARVLRPGQMITKEYDTQRLNLQIDATGRITSVSCG</sequence>
<dbReference type="AlphaFoldDB" id="A0A1I2GCC2"/>
<keyword evidence="1" id="KW-0732">Signal</keyword>
<dbReference type="EMBL" id="FONX01000014">
    <property type="protein sequence ID" value="SFF14396.1"/>
    <property type="molecule type" value="Genomic_DNA"/>
</dbReference>